<evidence type="ECO:0000313" key="3">
    <source>
        <dbReference type="Proteomes" id="UP000326924"/>
    </source>
</evidence>
<protein>
    <submittedName>
        <fullName evidence="2">Uncharacterized protein</fullName>
    </submittedName>
</protein>
<dbReference type="InParanoid" id="A0A5J5EFG6"/>
<evidence type="ECO:0000256" key="1">
    <source>
        <dbReference type="SAM" id="MobiDB-lite"/>
    </source>
</evidence>
<organism evidence="2 3">
    <name type="scientific">Sphaerosporella brunnea</name>
    <dbReference type="NCBI Taxonomy" id="1250544"/>
    <lineage>
        <taxon>Eukaryota</taxon>
        <taxon>Fungi</taxon>
        <taxon>Dikarya</taxon>
        <taxon>Ascomycota</taxon>
        <taxon>Pezizomycotina</taxon>
        <taxon>Pezizomycetes</taxon>
        <taxon>Pezizales</taxon>
        <taxon>Pyronemataceae</taxon>
        <taxon>Sphaerosporella</taxon>
    </lineage>
</organism>
<sequence length="182" mass="19517">MLLRSSPRRFPACSSSLLVTTTTWSLPPSPCRLPLLLLPELGFSPPALRLLFSLLLLGSSTLRPPFTTSSLPRSDPSPSGVSSPATRSPSRVALSGSSTNPTSICSSKHSENSIDQLLQVSSVIDGCSEWACWLTKRKKPSILSSCRWLVGWSKKISGPVLACSISFVDDDDAEAVDSCVPW</sequence>
<dbReference type="AlphaFoldDB" id="A0A5J5EFG6"/>
<comment type="caution">
    <text evidence="2">The sequence shown here is derived from an EMBL/GenBank/DDBJ whole genome shotgun (WGS) entry which is preliminary data.</text>
</comment>
<dbReference type="EMBL" id="VXIS01000341">
    <property type="protein sequence ID" value="KAA8894412.1"/>
    <property type="molecule type" value="Genomic_DNA"/>
</dbReference>
<dbReference type="Proteomes" id="UP000326924">
    <property type="component" value="Unassembled WGS sequence"/>
</dbReference>
<proteinExistence type="predicted"/>
<gene>
    <name evidence="2" type="ORF">FN846DRAFT_974022</name>
</gene>
<feature type="region of interest" description="Disordered" evidence="1">
    <location>
        <begin position="67"/>
        <end position="108"/>
    </location>
</feature>
<accession>A0A5J5EFG6</accession>
<keyword evidence="3" id="KW-1185">Reference proteome</keyword>
<name>A0A5J5EFG6_9PEZI</name>
<reference evidence="2 3" key="1">
    <citation type="submission" date="2019-09" db="EMBL/GenBank/DDBJ databases">
        <title>Draft genome of the ectomycorrhizal ascomycete Sphaerosporella brunnea.</title>
        <authorList>
            <consortium name="DOE Joint Genome Institute"/>
            <person name="Benucci G.M."/>
            <person name="Marozzi G."/>
            <person name="Antonielli L."/>
            <person name="Sanchez S."/>
            <person name="Marco P."/>
            <person name="Wang X."/>
            <person name="Falini L.B."/>
            <person name="Barry K."/>
            <person name="Haridas S."/>
            <person name="Lipzen A."/>
            <person name="Labutti K."/>
            <person name="Grigoriev I.V."/>
            <person name="Murat C."/>
            <person name="Martin F."/>
            <person name="Albertini E."/>
            <person name="Donnini D."/>
            <person name="Bonito G."/>
        </authorList>
    </citation>
    <scope>NUCLEOTIDE SEQUENCE [LARGE SCALE GENOMIC DNA]</scope>
    <source>
        <strain evidence="2 3">Sb_GMNB300</strain>
    </source>
</reference>
<evidence type="ECO:0000313" key="2">
    <source>
        <dbReference type="EMBL" id="KAA8894412.1"/>
    </source>
</evidence>